<evidence type="ECO:0000256" key="2">
    <source>
        <dbReference type="ARBA" id="ARBA00022516"/>
    </source>
</evidence>
<dbReference type="GO" id="GO:0043772">
    <property type="term" value="F:acyl-phosphate glycerol-3-phosphate acyltransferase activity"/>
    <property type="evidence" value="ECO:0007669"/>
    <property type="project" value="InterPro"/>
</dbReference>
<sequence>MGALPWGYVVLFLRRGIDIREYGSGRTGMSNALRTAGMKLAGVVLLLDLVKGMGAVFLARALIGDPTSEVAAGLMALVGHNWPVFLSFRGGRGIAPGLGSLAVMSPLSAICGVVVFLPICLITRYLSLGSILGVLSACVVLVALILSNLYLIYALLGGGVIIWQHKDNIQRLLNGTERRIGNPAARIE</sequence>
<evidence type="ECO:0000256" key="9">
    <source>
        <dbReference type="ARBA" id="ARBA00023264"/>
    </source>
</evidence>
<evidence type="ECO:0000313" key="11">
    <source>
        <dbReference type="EMBL" id="CAI8007881.1"/>
    </source>
</evidence>
<evidence type="ECO:0000313" key="12">
    <source>
        <dbReference type="Proteomes" id="UP001174909"/>
    </source>
</evidence>
<feature type="transmembrane region" description="Helical" evidence="10">
    <location>
        <begin position="100"/>
        <end position="125"/>
    </location>
</feature>
<protein>
    <submittedName>
        <fullName evidence="11">Glycerol-3-phosphate acyltransferase</fullName>
    </submittedName>
</protein>
<evidence type="ECO:0000256" key="8">
    <source>
        <dbReference type="ARBA" id="ARBA00023209"/>
    </source>
</evidence>
<keyword evidence="6" id="KW-0443">Lipid metabolism</keyword>
<dbReference type="InterPro" id="IPR003811">
    <property type="entry name" value="G3P_acylTferase_PlsY"/>
</dbReference>
<reference evidence="11" key="1">
    <citation type="submission" date="2023-03" db="EMBL/GenBank/DDBJ databases">
        <authorList>
            <person name="Steffen K."/>
            <person name="Cardenas P."/>
        </authorList>
    </citation>
    <scope>NUCLEOTIDE SEQUENCE</scope>
</reference>
<keyword evidence="8" id="KW-0594">Phospholipid biosynthesis</keyword>
<evidence type="ECO:0000256" key="1">
    <source>
        <dbReference type="ARBA" id="ARBA00022475"/>
    </source>
</evidence>
<proteinExistence type="inferred from homology"/>
<dbReference type="Proteomes" id="UP001174909">
    <property type="component" value="Unassembled WGS sequence"/>
</dbReference>
<dbReference type="PANTHER" id="PTHR30309:SF0">
    <property type="entry name" value="GLYCEROL-3-PHOSPHATE ACYLTRANSFERASE-RELATED"/>
    <property type="match status" value="1"/>
</dbReference>
<evidence type="ECO:0000256" key="10">
    <source>
        <dbReference type="SAM" id="Phobius"/>
    </source>
</evidence>
<dbReference type="GO" id="GO:0005886">
    <property type="term" value="C:plasma membrane"/>
    <property type="evidence" value="ECO:0007669"/>
    <property type="project" value="InterPro"/>
</dbReference>
<dbReference type="NCBIfam" id="TIGR00023">
    <property type="entry name" value="glycerol-3-phosphate 1-O-acyltransferase PlsY"/>
    <property type="match status" value="1"/>
</dbReference>
<keyword evidence="5 10" id="KW-1133">Transmembrane helix</keyword>
<dbReference type="GO" id="GO:0008654">
    <property type="term" value="P:phospholipid biosynthetic process"/>
    <property type="evidence" value="ECO:0007669"/>
    <property type="project" value="UniProtKB-KW"/>
</dbReference>
<dbReference type="PANTHER" id="PTHR30309">
    <property type="entry name" value="INNER MEMBRANE PROTEIN YGIH"/>
    <property type="match status" value="1"/>
</dbReference>
<evidence type="ECO:0000256" key="5">
    <source>
        <dbReference type="ARBA" id="ARBA00022989"/>
    </source>
</evidence>
<dbReference type="EMBL" id="CASHTH010000801">
    <property type="protein sequence ID" value="CAI8007881.1"/>
    <property type="molecule type" value="Genomic_DNA"/>
</dbReference>
<evidence type="ECO:0000256" key="3">
    <source>
        <dbReference type="ARBA" id="ARBA00022679"/>
    </source>
</evidence>
<evidence type="ECO:0000256" key="7">
    <source>
        <dbReference type="ARBA" id="ARBA00023136"/>
    </source>
</evidence>
<keyword evidence="11" id="KW-0012">Acyltransferase</keyword>
<organism evidence="11 12">
    <name type="scientific">Geodia barretti</name>
    <name type="common">Barrett's horny sponge</name>
    <dbReference type="NCBI Taxonomy" id="519541"/>
    <lineage>
        <taxon>Eukaryota</taxon>
        <taxon>Metazoa</taxon>
        <taxon>Porifera</taxon>
        <taxon>Demospongiae</taxon>
        <taxon>Heteroscleromorpha</taxon>
        <taxon>Tetractinellida</taxon>
        <taxon>Astrophorina</taxon>
        <taxon>Geodiidae</taxon>
        <taxon>Geodia</taxon>
    </lineage>
</organism>
<evidence type="ECO:0000256" key="6">
    <source>
        <dbReference type="ARBA" id="ARBA00023098"/>
    </source>
</evidence>
<keyword evidence="1" id="KW-1003">Cell membrane</keyword>
<dbReference type="HAMAP" id="MF_01043">
    <property type="entry name" value="PlsY"/>
    <property type="match status" value="1"/>
</dbReference>
<keyword evidence="12" id="KW-1185">Reference proteome</keyword>
<accession>A0AA35RCK1</accession>
<evidence type="ECO:0000256" key="4">
    <source>
        <dbReference type="ARBA" id="ARBA00022692"/>
    </source>
</evidence>
<gene>
    <name evidence="11" type="ORF">GBAR_LOCUS5459</name>
</gene>
<keyword evidence="3" id="KW-0808">Transferase</keyword>
<keyword evidence="9" id="KW-1208">Phospholipid metabolism</keyword>
<dbReference type="Pfam" id="PF02660">
    <property type="entry name" value="G3P_acyltransf"/>
    <property type="match status" value="1"/>
</dbReference>
<dbReference type="AlphaFoldDB" id="A0AA35RCK1"/>
<feature type="transmembrane region" description="Helical" evidence="10">
    <location>
        <begin position="131"/>
        <end position="163"/>
    </location>
</feature>
<keyword evidence="7 10" id="KW-0472">Membrane</keyword>
<keyword evidence="2" id="KW-0444">Lipid biosynthesis</keyword>
<name>A0AA35RCK1_GEOBA</name>
<dbReference type="SMART" id="SM01207">
    <property type="entry name" value="G3P_acyltransf"/>
    <property type="match status" value="1"/>
</dbReference>
<feature type="transmembrane region" description="Helical" evidence="10">
    <location>
        <begin position="40"/>
        <end position="64"/>
    </location>
</feature>
<keyword evidence="4 10" id="KW-0812">Transmembrane</keyword>
<comment type="caution">
    <text evidence="11">The sequence shown here is derived from an EMBL/GenBank/DDBJ whole genome shotgun (WGS) entry which is preliminary data.</text>
</comment>